<name>A0A3B1BCT8_9ZZZZ</name>
<evidence type="ECO:0000313" key="1">
    <source>
        <dbReference type="EMBL" id="VAX08210.1"/>
    </source>
</evidence>
<protein>
    <submittedName>
        <fullName evidence="1">Uncharacterized protein</fullName>
    </submittedName>
</protein>
<sequence length="250" mass="28774">MQKQIIEKPAQKMTSELAAHDLELLEPAFLSDQMLAEFSKSKSAEKIIDFMAQQIVRNPTNLQFHLKRINFNSKENNHQGIYAALLDLFFVLKKNGLPLRKRLLQKYHKQLESEQRRILVSFLSVKRDEKGIIPQVKESRLNDGRTGSCDILLKQTRHRDVEVRDVVADARDLIDSGQIGAATVLLKKALLVNPEREDISQELIIIYRHSRNLHAVHSLLQCTRHLPLALQPQWDVLVLWLKEKAKKGNG</sequence>
<reference evidence="1" key="1">
    <citation type="submission" date="2018-06" db="EMBL/GenBank/DDBJ databases">
        <authorList>
            <person name="Zhirakovskaya E."/>
        </authorList>
    </citation>
    <scope>NUCLEOTIDE SEQUENCE</scope>
</reference>
<dbReference type="EMBL" id="UOFY01000027">
    <property type="protein sequence ID" value="VAX08210.1"/>
    <property type="molecule type" value="Genomic_DNA"/>
</dbReference>
<dbReference type="AlphaFoldDB" id="A0A3B1BCT8"/>
<organism evidence="1">
    <name type="scientific">hydrothermal vent metagenome</name>
    <dbReference type="NCBI Taxonomy" id="652676"/>
    <lineage>
        <taxon>unclassified sequences</taxon>
        <taxon>metagenomes</taxon>
        <taxon>ecological metagenomes</taxon>
    </lineage>
</organism>
<accession>A0A3B1BCT8</accession>
<proteinExistence type="predicted"/>
<gene>
    <name evidence="1" type="ORF">MNBD_GAMMA25-472</name>
</gene>